<dbReference type="PANTHER" id="PTHR22911">
    <property type="entry name" value="ACYL-MALONYL CONDENSING ENZYME-RELATED"/>
    <property type="match status" value="1"/>
</dbReference>
<feature type="domain" description="EamA" evidence="7">
    <location>
        <begin position="7"/>
        <end position="143"/>
    </location>
</feature>
<reference evidence="8 9" key="1">
    <citation type="journal article" date="2018" name="Nat. Biotechnol.">
        <title>A standardized bacterial taxonomy based on genome phylogeny substantially revises the tree of life.</title>
        <authorList>
            <person name="Parks D.H."/>
            <person name="Chuvochina M."/>
            <person name="Waite D.W."/>
            <person name="Rinke C."/>
            <person name="Skarshewski A."/>
            <person name="Chaumeil P.A."/>
            <person name="Hugenholtz P."/>
        </authorList>
    </citation>
    <scope>NUCLEOTIDE SEQUENCE [LARGE SCALE GENOMIC DNA]</scope>
    <source>
        <strain evidence="8">UBA9169</strain>
    </source>
</reference>
<evidence type="ECO:0000256" key="2">
    <source>
        <dbReference type="ARBA" id="ARBA00009853"/>
    </source>
</evidence>
<dbReference type="InterPro" id="IPR000620">
    <property type="entry name" value="EamA_dom"/>
</dbReference>
<keyword evidence="4 6" id="KW-1133">Transmembrane helix</keyword>
<evidence type="ECO:0000313" key="8">
    <source>
        <dbReference type="EMBL" id="HAR51476.1"/>
    </source>
</evidence>
<comment type="subcellular location">
    <subcellularLocation>
        <location evidence="1">Membrane</location>
        <topology evidence="1">Multi-pass membrane protein</topology>
    </subcellularLocation>
</comment>
<dbReference type="EMBL" id="DMVW01000060">
    <property type="protein sequence ID" value="HAR51476.1"/>
    <property type="molecule type" value="Genomic_DNA"/>
</dbReference>
<dbReference type="PANTHER" id="PTHR22911:SF6">
    <property type="entry name" value="SOLUTE CARRIER FAMILY 35 MEMBER G1"/>
    <property type="match status" value="1"/>
</dbReference>
<feature type="transmembrane region" description="Helical" evidence="6">
    <location>
        <begin position="182"/>
        <end position="202"/>
    </location>
</feature>
<dbReference type="Proteomes" id="UP000264719">
    <property type="component" value="Unassembled WGS sequence"/>
</dbReference>
<dbReference type="RefSeq" id="WP_339856308.1">
    <property type="nucleotide sequence ID" value="NZ_CAXAXR010000037.1"/>
</dbReference>
<evidence type="ECO:0000256" key="6">
    <source>
        <dbReference type="SAM" id="Phobius"/>
    </source>
</evidence>
<dbReference type="AlphaFoldDB" id="A0A348WAB4"/>
<evidence type="ECO:0000256" key="1">
    <source>
        <dbReference type="ARBA" id="ARBA00004141"/>
    </source>
</evidence>
<gene>
    <name evidence="8" type="ORF">DCS45_06295</name>
</gene>
<dbReference type="InterPro" id="IPR037185">
    <property type="entry name" value="EmrE-like"/>
</dbReference>
<feature type="domain" description="EamA" evidence="7">
    <location>
        <begin position="154"/>
        <end position="284"/>
    </location>
</feature>
<name>A0A348WAB4_9RHOB</name>
<feature type="transmembrane region" description="Helical" evidence="6">
    <location>
        <begin position="267"/>
        <end position="285"/>
    </location>
</feature>
<dbReference type="SUPFAM" id="SSF103481">
    <property type="entry name" value="Multidrug resistance efflux transporter EmrE"/>
    <property type="match status" value="2"/>
</dbReference>
<dbReference type="Pfam" id="PF00892">
    <property type="entry name" value="EamA"/>
    <property type="match status" value="2"/>
</dbReference>
<feature type="transmembrane region" description="Helical" evidence="6">
    <location>
        <begin position="40"/>
        <end position="67"/>
    </location>
</feature>
<evidence type="ECO:0000313" key="9">
    <source>
        <dbReference type="Proteomes" id="UP000264719"/>
    </source>
</evidence>
<protein>
    <recommendedName>
        <fullName evidence="7">EamA domain-containing protein</fullName>
    </recommendedName>
</protein>
<keyword evidence="5 6" id="KW-0472">Membrane</keyword>
<accession>A0A348WAB4</accession>
<evidence type="ECO:0000256" key="5">
    <source>
        <dbReference type="ARBA" id="ARBA00023136"/>
    </source>
</evidence>
<sequence>MHTDNLRAALLITLAMVCFTSNDAFVKLLGQYVTWQQALLLRSLAALLFLTLLSPFLGGVATLARLWALARRGRVRLRVAFEACGLSLWVLALVNMPLSGAIAVNQLLPVFLMLGGMLAYGERPGPHRSAAALVSVIGVAMVVRPGAETLQIHALLAMLATACMAGRDVVTRGIAREVSPVHVALLSTLAIIGIASALVWLSGEWRPLGLRALGAAAGSGAALCLAFVLVIRGAQMGEVSFVAPFRYAALVWGMVLAWAVFGEAPDGWSLLGALVIIASGVYLMLRERRAGARAATIPDGATGGGGPPGPKPG</sequence>
<feature type="transmembrane region" description="Helical" evidence="6">
    <location>
        <begin position="152"/>
        <end position="170"/>
    </location>
</feature>
<evidence type="ECO:0000259" key="7">
    <source>
        <dbReference type="Pfam" id="PF00892"/>
    </source>
</evidence>
<feature type="transmembrane region" description="Helical" evidence="6">
    <location>
        <begin position="208"/>
        <end position="231"/>
    </location>
</feature>
<evidence type="ECO:0000256" key="4">
    <source>
        <dbReference type="ARBA" id="ARBA00022989"/>
    </source>
</evidence>
<proteinExistence type="inferred from homology"/>
<evidence type="ECO:0000256" key="3">
    <source>
        <dbReference type="ARBA" id="ARBA00022692"/>
    </source>
</evidence>
<dbReference type="GO" id="GO:0016020">
    <property type="term" value="C:membrane"/>
    <property type="evidence" value="ECO:0007669"/>
    <property type="project" value="UniProtKB-SubCell"/>
</dbReference>
<comment type="caution">
    <text evidence="8">The sequence shown here is derived from an EMBL/GenBank/DDBJ whole genome shotgun (WGS) entry which is preliminary data.</text>
</comment>
<feature type="transmembrane region" description="Helical" evidence="6">
    <location>
        <begin position="243"/>
        <end position="261"/>
    </location>
</feature>
<organism evidence="8 9">
    <name type="scientific">Roseovarius nubinhibens</name>
    <dbReference type="NCBI Taxonomy" id="314263"/>
    <lineage>
        <taxon>Bacteria</taxon>
        <taxon>Pseudomonadati</taxon>
        <taxon>Pseudomonadota</taxon>
        <taxon>Alphaproteobacteria</taxon>
        <taxon>Rhodobacterales</taxon>
        <taxon>Roseobacteraceae</taxon>
        <taxon>Roseovarius</taxon>
    </lineage>
</organism>
<comment type="similarity">
    <text evidence="2">Belongs to the drug/metabolite transporter (DMT) superfamily. 10 TMS drug/metabolite exporter (DME) (TC 2.A.7.3) family.</text>
</comment>
<keyword evidence="3 6" id="KW-0812">Transmembrane</keyword>